<dbReference type="InterPro" id="IPR028973">
    <property type="entry name" value="PhnB-like"/>
</dbReference>
<evidence type="ECO:0000313" key="5">
    <source>
        <dbReference type="Proteomes" id="UP000298049"/>
    </source>
</evidence>
<dbReference type="Pfam" id="PF00903">
    <property type="entry name" value="Glyoxalase"/>
    <property type="match status" value="1"/>
</dbReference>
<dbReference type="OrthoDB" id="9795306at2"/>
<evidence type="ECO:0000259" key="3">
    <source>
        <dbReference type="Pfam" id="PF03795"/>
    </source>
</evidence>
<reference evidence="4 5" key="1">
    <citation type="submission" date="2018-07" db="EMBL/GenBank/DDBJ databases">
        <title>Marsedoiliclastica nanhaica gen. nov. sp. nov., a novel marine hydrocarbonoclastic bacterium isolated from an in-situ enriched hydrocarbon-degrading consortium in deep-sea sediment.</title>
        <authorList>
            <person name="Dong C."/>
            <person name="Ma T."/>
            <person name="Liu R."/>
            <person name="Shao Z."/>
        </authorList>
    </citation>
    <scope>NUCLEOTIDE SEQUENCE [LARGE SCALE GENOMIC DNA]</scope>
    <source>
        <strain evidence="5">soil36-7</strain>
    </source>
</reference>
<evidence type="ECO:0000313" key="4">
    <source>
        <dbReference type="EMBL" id="QCF27136.1"/>
    </source>
</evidence>
<feature type="domain" description="YCII-related" evidence="3">
    <location>
        <begin position="1"/>
        <end position="101"/>
    </location>
</feature>
<gene>
    <name evidence="4" type="ORF">soil367_15005</name>
</gene>
<dbReference type="InterPro" id="IPR004360">
    <property type="entry name" value="Glyas_Fos-R_dOase_dom"/>
</dbReference>
<accession>A0A4P7XJ65</accession>
<protein>
    <recommendedName>
        <fullName evidence="6">VOC family protein</fullName>
    </recommendedName>
</protein>
<dbReference type="KEGG" id="hmi:soil367_15005"/>
<evidence type="ECO:0008006" key="6">
    <source>
        <dbReference type="Google" id="ProtNLM"/>
    </source>
</evidence>
<dbReference type="SUPFAM" id="SSF54909">
    <property type="entry name" value="Dimeric alpha+beta barrel"/>
    <property type="match status" value="1"/>
</dbReference>
<dbReference type="Gene3D" id="3.30.70.1060">
    <property type="entry name" value="Dimeric alpha+beta barrel"/>
    <property type="match status" value="1"/>
</dbReference>
<proteinExistence type="inferred from homology"/>
<evidence type="ECO:0000259" key="2">
    <source>
        <dbReference type="Pfam" id="PF00903"/>
    </source>
</evidence>
<dbReference type="InterPro" id="IPR005545">
    <property type="entry name" value="YCII"/>
</dbReference>
<dbReference type="EMBL" id="CP031093">
    <property type="protein sequence ID" value="QCF27136.1"/>
    <property type="molecule type" value="Genomic_DNA"/>
</dbReference>
<dbReference type="InterPro" id="IPR011008">
    <property type="entry name" value="Dimeric_a/b-barrel"/>
</dbReference>
<organism evidence="4 5">
    <name type="scientific">Hydrocarboniclastica marina</name>
    <dbReference type="NCBI Taxonomy" id="2259620"/>
    <lineage>
        <taxon>Bacteria</taxon>
        <taxon>Pseudomonadati</taxon>
        <taxon>Pseudomonadota</taxon>
        <taxon>Gammaproteobacteria</taxon>
        <taxon>Alteromonadales</taxon>
        <taxon>Alteromonadaceae</taxon>
        <taxon>Hydrocarboniclastica</taxon>
    </lineage>
</organism>
<dbReference type="AlphaFoldDB" id="A0A4P7XJ65"/>
<dbReference type="InterPro" id="IPR029068">
    <property type="entry name" value="Glyas_Bleomycin-R_OHBP_Dase"/>
</dbReference>
<dbReference type="PANTHER" id="PTHR33990">
    <property type="entry name" value="PROTEIN YJDN-RELATED"/>
    <property type="match status" value="1"/>
</dbReference>
<name>A0A4P7XJ65_9ALTE</name>
<dbReference type="SUPFAM" id="SSF54593">
    <property type="entry name" value="Glyoxalase/Bleomycin resistance protein/Dihydroxybiphenyl dioxygenase"/>
    <property type="match status" value="1"/>
</dbReference>
<dbReference type="Proteomes" id="UP000298049">
    <property type="component" value="Chromosome"/>
</dbReference>
<dbReference type="Gene3D" id="3.10.180.10">
    <property type="entry name" value="2,3-Dihydroxybiphenyl 1,2-Dioxygenase, domain 1"/>
    <property type="match status" value="1"/>
</dbReference>
<sequence length="273" mass="30817">MKYMLMRKADVETENGELPSEQLLQAMADYNERLMQAGVFVTGDGLRPSREGCRIEFRGGEPKVVNGPFTQPSELLAGYSVLEVDSLEEAIAWAKQWPPEDADGNVTLELRRYFALEDFEPSEALEKHRSLDRLPSAVDVYLAFPGNCREAMRFYAEVFGGQLEAMLTFGETPMAAEMPPEMQDQIAHASLNLRGRRLMASDAPGDQYQPPQGAHIHLQYDDVTEAERVFQRLSEGGSVTMPFEQTFWAYRFGMPTDRFGVHWMVSCDLKACL</sequence>
<keyword evidence="5" id="KW-1185">Reference proteome</keyword>
<dbReference type="PANTHER" id="PTHR33990:SF1">
    <property type="entry name" value="PROTEIN YJDN"/>
    <property type="match status" value="1"/>
</dbReference>
<dbReference type="Pfam" id="PF03795">
    <property type="entry name" value="YCII"/>
    <property type="match status" value="1"/>
</dbReference>
<feature type="domain" description="Glyoxalase/fosfomycin resistance/dioxygenase" evidence="2">
    <location>
        <begin position="141"/>
        <end position="264"/>
    </location>
</feature>
<dbReference type="RefSeq" id="WP_136549841.1">
    <property type="nucleotide sequence ID" value="NZ_CP031093.1"/>
</dbReference>
<evidence type="ECO:0000256" key="1">
    <source>
        <dbReference type="ARBA" id="ARBA00007689"/>
    </source>
</evidence>
<dbReference type="CDD" id="cd06588">
    <property type="entry name" value="PhnB_like"/>
    <property type="match status" value="1"/>
</dbReference>
<comment type="similarity">
    <text evidence="1">Belongs to the YciI family.</text>
</comment>